<dbReference type="RefSeq" id="WP_188907924.1">
    <property type="nucleotide sequence ID" value="NZ_BMIQ01000002.1"/>
</dbReference>
<proteinExistence type="predicted"/>
<keyword evidence="2" id="KW-1185">Reference proteome</keyword>
<sequence>MTTAGPAKIRSMRSTLASIATMIDGANSCASAAEAGRRPSNHALRAVGIDGRHWDLIGRR</sequence>
<gene>
    <name evidence="1" type="ORF">GCM10011390_18490</name>
</gene>
<comment type="caution">
    <text evidence="1">The sequence shown here is derived from an EMBL/GenBank/DDBJ whole genome shotgun (WGS) entry which is preliminary data.</text>
</comment>
<dbReference type="Proteomes" id="UP000644699">
    <property type="component" value="Unassembled WGS sequence"/>
</dbReference>
<accession>A0A916ZJA5</accession>
<protein>
    <submittedName>
        <fullName evidence="1">Uncharacterized protein</fullName>
    </submittedName>
</protein>
<reference evidence="1" key="1">
    <citation type="journal article" date="2014" name="Int. J. Syst. Evol. Microbiol.">
        <title>Complete genome sequence of Corynebacterium casei LMG S-19264T (=DSM 44701T), isolated from a smear-ripened cheese.</title>
        <authorList>
            <consortium name="US DOE Joint Genome Institute (JGI-PGF)"/>
            <person name="Walter F."/>
            <person name="Albersmeier A."/>
            <person name="Kalinowski J."/>
            <person name="Ruckert C."/>
        </authorList>
    </citation>
    <scope>NUCLEOTIDE SEQUENCE</scope>
    <source>
        <strain evidence="1">CGMCC 1.15367</strain>
    </source>
</reference>
<organism evidence="1 2">
    <name type="scientific">Aureimonas endophytica</name>
    <dbReference type="NCBI Taxonomy" id="2027858"/>
    <lineage>
        <taxon>Bacteria</taxon>
        <taxon>Pseudomonadati</taxon>
        <taxon>Pseudomonadota</taxon>
        <taxon>Alphaproteobacteria</taxon>
        <taxon>Hyphomicrobiales</taxon>
        <taxon>Aurantimonadaceae</taxon>
        <taxon>Aureimonas</taxon>
    </lineage>
</organism>
<evidence type="ECO:0000313" key="1">
    <source>
        <dbReference type="EMBL" id="GGE00003.1"/>
    </source>
</evidence>
<dbReference type="AlphaFoldDB" id="A0A916ZJA5"/>
<evidence type="ECO:0000313" key="2">
    <source>
        <dbReference type="Proteomes" id="UP000644699"/>
    </source>
</evidence>
<name>A0A916ZJA5_9HYPH</name>
<dbReference type="EMBL" id="BMIQ01000002">
    <property type="protein sequence ID" value="GGE00003.1"/>
    <property type="molecule type" value="Genomic_DNA"/>
</dbReference>
<reference evidence="1" key="2">
    <citation type="submission" date="2020-09" db="EMBL/GenBank/DDBJ databases">
        <authorList>
            <person name="Sun Q."/>
            <person name="Zhou Y."/>
        </authorList>
    </citation>
    <scope>NUCLEOTIDE SEQUENCE</scope>
    <source>
        <strain evidence="1">CGMCC 1.15367</strain>
    </source>
</reference>